<protein>
    <submittedName>
        <fullName evidence="1">Uncharacterized protein</fullName>
    </submittedName>
</protein>
<name>A0A0C3DIL1_9AGAM</name>
<evidence type="ECO:0000313" key="1">
    <source>
        <dbReference type="EMBL" id="KIM55906.1"/>
    </source>
</evidence>
<gene>
    <name evidence="1" type="ORF">SCLCIDRAFT_1220731</name>
</gene>
<reference evidence="1 2" key="1">
    <citation type="submission" date="2014-04" db="EMBL/GenBank/DDBJ databases">
        <authorList>
            <consortium name="DOE Joint Genome Institute"/>
            <person name="Kuo A."/>
            <person name="Kohler A."/>
            <person name="Nagy L.G."/>
            <person name="Floudas D."/>
            <person name="Copeland A."/>
            <person name="Barry K.W."/>
            <person name="Cichocki N."/>
            <person name="Veneault-Fourrey C."/>
            <person name="LaButti K."/>
            <person name="Lindquist E.A."/>
            <person name="Lipzen A."/>
            <person name="Lundell T."/>
            <person name="Morin E."/>
            <person name="Murat C."/>
            <person name="Sun H."/>
            <person name="Tunlid A."/>
            <person name="Henrissat B."/>
            <person name="Grigoriev I.V."/>
            <person name="Hibbett D.S."/>
            <person name="Martin F."/>
            <person name="Nordberg H.P."/>
            <person name="Cantor M.N."/>
            <person name="Hua S.X."/>
        </authorList>
    </citation>
    <scope>NUCLEOTIDE SEQUENCE [LARGE SCALE GENOMIC DNA]</scope>
    <source>
        <strain evidence="1 2">Foug A</strain>
    </source>
</reference>
<dbReference type="EMBL" id="KN822125">
    <property type="protein sequence ID" value="KIM55906.1"/>
    <property type="molecule type" value="Genomic_DNA"/>
</dbReference>
<dbReference type="AlphaFoldDB" id="A0A0C3DIL1"/>
<sequence>MITSGPAPPSEVKTVPSRWEPVGMLEGAASPSIISWGWRSLALAERLLRDCQSLLWS</sequence>
<organism evidence="1 2">
    <name type="scientific">Scleroderma citrinum Foug A</name>
    <dbReference type="NCBI Taxonomy" id="1036808"/>
    <lineage>
        <taxon>Eukaryota</taxon>
        <taxon>Fungi</taxon>
        <taxon>Dikarya</taxon>
        <taxon>Basidiomycota</taxon>
        <taxon>Agaricomycotina</taxon>
        <taxon>Agaricomycetes</taxon>
        <taxon>Agaricomycetidae</taxon>
        <taxon>Boletales</taxon>
        <taxon>Sclerodermatineae</taxon>
        <taxon>Sclerodermataceae</taxon>
        <taxon>Scleroderma</taxon>
    </lineage>
</organism>
<reference evidence="2" key="2">
    <citation type="submission" date="2015-01" db="EMBL/GenBank/DDBJ databases">
        <title>Evolutionary Origins and Diversification of the Mycorrhizal Mutualists.</title>
        <authorList>
            <consortium name="DOE Joint Genome Institute"/>
            <consortium name="Mycorrhizal Genomics Consortium"/>
            <person name="Kohler A."/>
            <person name="Kuo A."/>
            <person name="Nagy L.G."/>
            <person name="Floudas D."/>
            <person name="Copeland A."/>
            <person name="Barry K.W."/>
            <person name="Cichocki N."/>
            <person name="Veneault-Fourrey C."/>
            <person name="LaButti K."/>
            <person name="Lindquist E.A."/>
            <person name="Lipzen A."/>
            <person name="Lundell T."/>
            <person name="Morin E."/>
            <person name="Murat C."/>
            <person name="Riley R."/>
            <person name="Ohm R."/>
            <person name="Sun H."/>
            <person name="Tunlid A."/>
            <person name="Henrissat B."/>
            <person name="Grigoriev I.V."/>
            <person name="Hibbett D.S."/>
            <person name="Martin F."/>
        </authorList>
    </citation>
    <scope>NUCLEOTIDE SEQUENCE [LARGE SCALE GENOMIC DNA]</scope>
    <source>
        <strain evidence="2">Foug A</strain>
    </source>
</reference>
<dbReference type="Proteomes" id="UP000053989">
    <property type="component" value="Unassembled WGS sequence"/>
</dbReference>
<dbReference type="InParanoid" id="A0A0C3DIL1"/>
<keyword evidence="2" id="KW-1185">Reference proteome</keyword>
<evidence type="ECO:0000313" key="2">
    <source>
        <dbReference type="Proteomes" id="UP000053989"/>
    </source>
</evidence>
<dbReference type="HOGENOM" id="CLU_2997759_0_0_1"/>
<accession>A0A0C3DIL1</accession>
<proteinExistence type="predicted"/>